<dbReference type="Proteomes" id="UP001567538">
    <property type="component" value="Unassembled WGS sequence"/>
</dbReference>
<dbReference type="PANTHER" id="PTHR37249">
    <property type="entry name" value="OS03G0206201 PROTEIN"/>
    <property type="match status" value="1"/>
</dbReference>
<sequence length="112" mass="12201">MRSFGFLFVLLLIGAAAFLYLSFPSKEGTISNPGMVSIGRVKAKALTMKRRKVKQQDMDLPSKDADVEGNVHLEDYRPIDPIPSSTASIRPGPIQHGTPLMPYIPGPSPPPQ</sequence>
<evidence type="ECO:0000313" key="3">
    <source>
        <dbReference type="EMBL" id="KAL1534209.1"/>
    </source>
</evidence>
<gene>
    <name evidence="3" type="ORF">AAHA92_30419</name>
</gene>
<keyword evidence="2" id="KW-0732">Signal</keyword>
<dbReference type="EMBL" id="JBEAFC010000012">
    <property type="protein sequence ID" value="KAL1534209.1"/>
    <property type="molecule type" value="Genomic_DNA"/>
</dbReference>
<reference evidence="3 4" key="1">
    <citation type="submission" date="2024-06" db="EMBL/GenBank/DDBJ databases">
        <title>A chromosome level genome sequence of Diviner's sage (Salvia divinorum).</title>
        <authorList>
            <person name="Ford S.A."/>
            <person name="Ro D.-K."/>
            <person name="Ness R.W."/>
            <person name="Phillips M.A."/>
        </authorList>
    </citation>
    <scope>NUCLEOTIDE SEQUENCE [LARGE SCALE GENOMIC DNA]</scope>
    <source>
        <strain evidence="3">SAF-2024a</strain>
        <tissue evidence="3">Leaf</tissue>
    </source>
</reference>
<organism evidence="3 4">
    <name type="scientific">Salvia divinorum</name>
    <name type="common">Maria pastora</name>
    <name type="synonym">Diviner's sage</name>
    <dbReference type="NCBI Taxonomy" id="28513"/>
    <lineage>
        <taxon>Eukaryota</taxon>
        <taxon>Viridiplantae</taxon>
        <taxon>Streptophyta</taxon>
        <taxon>Embryophyta</taxon>
        <taxon>Tracheophyta</taxon>
        <taxon>Spermatophyta</taxon>
        <taxon>Magnoliopsida</taxon>
        <taxon>eudicotyledons</taxon>
        <taxon>Gunneridae</taxon>
        <taxon>Pentapetalae</taxon>
        <taxon>asterids</taxon>
        <taxon>lamiids</taxon>
        <taxon>Lamiales</taxon>
        <taxon>Lamiaceae</taxon>
        <taxon>Nepetoideae</taxon>
        <taxon>Mentheae</taxon>
        <taxon>Salviinae</taxon>
        <taxon>Salvia</taxon>
        <taxon>Salvia subgen. Calosphace</taxon>
    </lineage>
</organism>
<evidence type="ECO:0000313" key="4">
    <source>
        <dbReference type="Proteomes" id="UP001567538"/>
    </source>
</evidence>
<accession>A0ABD1FQT6</accession>
<evidence type="ECO:0008006" key="5">
    <source>
        <dbReference type="Google" id="ProtNLM"/>
    </source>
</evidence>
<protein>
    <recommendedName>
        <fullName evidence="5">Transmembrane protein</fullName>
    </recommendedName>
</protein>
<feature type="region of interest" description="Disordered" evidence="1">
    <location>
        <begin position="76"/>
        <end position="112"/>
    </location>
</feature>
<evidence type="ECO:0000256" key="2">
    <source>
        <dbReference type="SAM" id="SignalP"/>
    </source>
</evidence>
<comment type="caution">
    <text evidence="3">The sequence shown here is derived from an EMBL/GenBank/DDBJ whole genome shotgun (WGS) entry which is preliminary data.</text>
</comment>
<evidence type="ECO:0000256" key="1">
    <source>
        <dbReference type="SAM" id="MobiDB-lite"/>
    </source>
</evidence>
<keyword evidence="4" id="KW-1185">Reference proteome</keyword>
<proteinExistence type="predicted"/>
<name>A0ABD1FQT6_SALDI</name>
<feature type="signal peptide" evidence="2">
    <location>
        <begin position="1"/>
        <end position="17"/>
    </location>
</feature>
<feature type="chain" id="PRO_5044874507" description="Transmembrane protein" evidence="2">
    <location>
        <begin position="18"/>
        <end position="112"/>
    </location>
</feature>
<dbReference type="AlphaFoldDB" id="A0ABD1FQT6"/>
<dbReference type="PANTHER" id="PTHR37249:SF3">
    <property type="entry name" value="OS03G0206201 PROTEIN"/>
    <property type="match status" value="1"/>
</dbReference>
<feature type="compositionally biased region" description="Pro residues" evidence="1">
    <location>
        <begin position="102"/>
        <end position="112"/>
    </location>
</feature>